<dbReference type="EMBL" id="ATNB01000173">
    <property type="protein sequence ID" value="EPP34328.1"/>
    <property type="molecule type" value="Genomic_DNA"/>
</dbReference>
<sequence>APFPVSVPAARAVGRAPSVLPEPGG</sequence>
<dbReference type="HOGENOM" id="CLU_3417887_0_0_0"/>
<comment type="caution">
    <text evidence="1">The sequence shown here is derived from an EMBL/GenBank/DDBJ whole genome shotgun (WGS) entry which is preliminary data.</text>
</comment>
<gene>
    <name evidence="1" type="ORF">CP10139811_1489B</name>
</gene>
<feature type="non-terminal residue" evidence="1">
    <location>
        <position position="1"/>
    </location>
</feature>
<organism evidence="1 2">
    <name type="scientific">Chlamydia ibidis</name>
    <dbReference type="NCBI Taxonomy" id="1405396"/>
    <lineage>
        <taxon>Bacteria</taxon>
        <taxon>Pseudomonadati</taxon>
        <taxon>Chlamydiota</taxon>
        <taxon>Chlamydiia</taxon>
        <taxon>Chlamydiales</taxon>
        <taxon>Chlamydiaceae</taxon>
        <taxon>Chlamydia/Chlamydophila group</taxon>
        <taxon>Chlamydia</taxon>
    </lineage>
</organism>
<protein>
    <submittedName>
        <fullName evidence="1">Uncharacterized protein</fullName>
    </submittedName>
</protein>
<dbReference type="Proteomes" id="UP000016200">
    <property type="component" value="Unassembled WGS sequence"/>
</dbReference>
<accession>S7J271</accession>
<evidence type="ECO:0000313" key="2">
    <source>
        <dbReference type="Proteomes" id="UP000016200"/>
    </source>
</evidence>
<dbReference type="AlphaFoldDB" id="S7J271"/>
<reference evidence="1 2" key="1">
    <citation type="submission" date="2013-04" db="EMBL/GenBank/DDBJ databases">
        <title>Genome sequence of Chlamydia psittaci 10-1398/11.</title>
        <authorList>
            <person name="Huot-Creasy H."/>
            <person name="McCracken C.L."/>
            <person name="Humphries M."/>
            <person name="Sachse K."/>
            <person name="Laroucau K."/>
            <person name="Bavoil P."/>
            <person name="Myers G.S."/>
        </authorList>
    </citation>
    <scope>NUCLEOTIDE SEQUENCE [LARGE SCALE GENOMIC DNA]</scope>
    <source>
        <strain evidence="1 2">10_1398_11</strain>
    </source>
</reference>
<evidence type="ECO:0000313" key="1">
    <source>
        <dbReference type="EMBL" id="EPP34328.1"/>
    </source>
</evidence>
<proteinExistence type="predicted"/>
<name>S7J271_9CHLA</name>